<dbReference type="EMBL" id="MT144723">
    <property type="protein sequence ID" value="QJH98243.1"/>
    <property type="molecule type" value="Genomic_DNA"/>
</dbReference>
<organism evidence="1">
    <name type="scientific">viral metagenome</name>
    <dbReference type="NCBI Taxonomy" id="1070528"/>
    <lineage>
        <taxon>unclassified sequences</taxon>
        <taxon>metagenomes</taxon>
        <taxon>organismal metagenomes</taxon>
    </lineage>
</organism>
<protein>
    <submittedName>
        <fullName evidence="1">Uncharacterized protein</fullName>
    </submittedName>
</protein>
<sequence length="232" mass="26384">MNLLQIRDKARRLCNITNTTTITNGTLSADINTAYNLLCNYVVELNEDFFEQQKVKNNLVANTALYSLPADFLKLKQVRVAYSAPTDEGDYKVATSYDPTGVTNVDIDEEEISTSNPVVDITNTKIRIKPTPDTNVTNGYELYYIARPTALVATGDIPVLQLDWHHLMSIYPAKEACSQFGDWNRYSVLEREWEKGIDKMKKALASRDLNRPLRFKNPIEQVVNKKTTELWG</sequence>
<dbReference type="Pfam" id="PF24175">
    <property type="entry name" value="SU10_adaptor"/>
    <property type="match status" value="1"/>
</dbReference>
<name>A0A6M3XN96_9ZZZZ</name>
<dbReference type="AlphaFoldDB" id="A0A6M3XN96"/>
<proteinExistence type="predicted"/>
<accession>A0A6M3XN96</accession>
<dbReference type="InterPro" id="IPR056209">
    <property type="entry name" value="SU10_adaptor"/>
</dbReference>
<evidence type="ECO:0000313" key="1">
    <source>
        <dbReference type="EMBL" id="QJH98243.1"/>
    </source>
</evidence>
<gene>
    <name evidence="1" type="ORF">TM448B01252_0005</name>
</gene>
<reference evidence="1" key="1">
    <citation type="submission" date="2020-03" db="EMBL/GenBank/DDBJ databases">
        <title>The deep terrestrial virosphere.</title>
        <authorList>
            <person name="Holmfeldt K."/>
            <person name="Nilsson E."/>
            <person name="Simone D."/>
            <person name="Lopez-Fernandez M."/>
            <person name="Wu X."/>
            <person name="de Brujin I."/>
            <person name="Lundin D."/>
            <person name="Andersson A."/>
            <person name="Bertilsson S."/>
            <person name="Dopson M."/>
        </authorList>
    </citation>
    <scope>NUCLEOTIDE SEQUENCE</scope>
    <source>
        <strain evidence="1">TM448B01252</strain>
    </source>
</reference>